<feature type="region of interest" description="Disordered" evidence="1">
    <location>
        <begin position="32"/>
        <end position="65"/>
    </location>
</feature>
<dbReference type="Proteomes" id="UP001155110">
    <property type="component" value="Unassembled WGS sequence"/>
</dbReference>
<sequence>MPNVERTDSEEKREEPSGATLSVEEWIELMNKHDPLEQYVKKRKKEKRKKRRQERKEEKDESNDE</sequence>
<dbReference type="RefSeq" id="WP_259108292.1">
    <property type="nucleotide sequence ID" value="NZ_JANTZM010000012.1"/>
</dbReference>
<dbReference type="EMBL" id="JANTZM010000012">
    <property type="protein sequence ID" value="MCS4158443.1"/>
    <property type="molecule type" value="Genomic_DNA"/>
</dbReference>
<name>A0AAW5P915_9BACT</name>
<organism evidence="2 3">
    <name type="scientific">Salinibacter ruber</name>
    <dbReference type="NCBI Taxonomy" id="146919"/>
    <lineage>
        <taxon>Bacteria</taxon>
        <taxon>Pseudomonadati</taxon>
        <taxon>Rhodothermota</taxon>
        <taxon>Rhodothermia</taxon>
        <taxon>Rhodothermales</taxon>
        <taxon>Salinibacteraceae</taxon>
        <taxon>Salinibacter</taxon>
    </lineage>
</organism>
<reference evidence="2" key="1">
    <citation type="submission" date="2022-08" db="EMBL/GenBank/DDBJ databases">
        <title>Genomic Encyclopedia of Type Strains, Phase V (KMG-V): Genome sequencing to study the core and pangenomes of soil and plant-associated prokaryotes.</title>
        <authorList>
            <person name="Whitman W."/>
        </authorList>
    </citation>
    <scope>NUCLEOTIDE SEQUENCE</scope>
    <source>
        <strain evidence="2">SP3002</strain>
    </source>
</reference>
<dbReference type="AlphaFoldDB" id="A0AAW5P915"/>
<gene>
    <name evidence="2" type="ORF">GGP99_002415</name>
</gene>
<protein>
    <submittedName>
        <fullName evidence="2">Uncharacterized protein</fullName>
    </submittedName>
</protein>
<accession>A0AAW5P915</accession>
<evidence type="ECO:0000313" key="2">
    <source>
        <dbReference type="EMBL" id="MCS4158443.1"/>
    </source>
</evidence>
<evidence type="ECO:0000256" key="1">
    <source>
        <dbReference type="SAM" id="MobiDB-lite"/>
    </source>
</evidence>
<proteinExistence type="predicted"/>
<feature type="compositionally biased region" description="Basic and acidic residues" evidence="1">
    <location>
        <begin position="1"/>
        <end position="16"/>
    </location>
</feature>
<feature type="compositionally biased region" description="Basic residues" evidence="1">
    <location>
        <begin position="41"/>
        <end position="53"/>
    </location>
</feature>
<feature type="region of interest" description="Disordered" evidence="1">
    <location>
        <begin position="1"/>
        <end position="20"/>
    </location>
</feature>
<comment type="caution">
    <text evidence="2">The sequence shown here is derived from an EMBL/GenBank/DDBJ whole genome shotgun (WGS) entry which is preliminary data.</text>
</comment>
<evidence type="ECO:0000313" key="3">
    <source>
        <dbReference type="Proteomes" id="UP001155110"/>
    </source>
</evidence>